<feature type="transmembrane region" description="Helical" evidence="1">
    <location>
        <begin position="6"/>
        <end position="28"/>
    </location>
</feature>
<keyword evidence="3" id="KW-1185">Reference proteome</keyword>
<evidence type="ECO:0008006" key="4">
    <source>
        <dbReference type="Google" id="ProtNLM"/>
    </source>
</evidence>
<gene>
    <name evidence="2" type="ORF">BDE40_1337</name>
</gene>
<comment type="caution">
    <text evidence="2">The sequence shown here is derived from an EMBL/GenBank/DDBJ whole genome shotgun (WGS) entry which is preliminary data.</text>
</comment>
<keyword evidence="1" id="KW-1133">Transmembrane helix</keyword>
<dbReference type="EMBL" id="SOBH01000001">
    <property type="protein sequence ID" value="TDT78033.1"/>
    <property type="molecule type" value="Genomic_DNA"/>
</dbReference>
<dbReference type="RefSeq" id="WP_162848038.1">
    <property type="nucleotide sequence ID" value="NZ_SOBH01000001.1"/>
</dbReference>
<proteinExistence type="predicted"/>
<protein>
    <recommendedName>
        <fullName evidence="4">Glyceraldehyde-3-phosphate dehydrogenase</fullName>
    </recommendedName>
</protein>
<evidence type="ECO:0000313" key="3">
    <source>
        <dbReference type="Proteomes" id="UP000294563"/>
    </source>
</evidence>
<dbReference type="Proteomes" id="UP000294563">
    <property type="component" value="Unassembled WGS sequence"/>
</dbReference>
<accession>A0A4R7LPJ4</accession>
<evidence type="ECO:0000313" key="2">
    <source>
        <dbReference type="EMBL" id="TDT78033.1"/>
    </source>
</evidence>
<evidence type="ECO:0000256" key="1">
    <source>
        <dbReference type="SAM" id="Phobius"/>
    </source>
</evidence>
<dbReference type="AlphaFoldDB" id="A0A4R7LPJ4"/>
<sequence length="47" mass="5461">MTDKIAIVLVLLIGGIFAADFFVFGWNLHIFLGRKLMVLTEYIAFWR</sequence>
<organism evidence="2 3">
    <name type="scientific">Litoreibacter halocynthiae</name>
    <dbReference type="NCBI Taxonomy" id="1242689"/>
    <lineage>
        <taxon>Bacteria</taxon>
        <taxon>Pseudomonadati</taxon>
        <taxon>Pseudomonadota</taxon>
        <taxon>Alphaproteobacteria</taxon>
        <taxon>Rhodobacterales</taxon>
        <taxon>Roseobacteraceae</taxon>
        <taxon>Litoreibacter</taxon>
    </lineage>
</organism>
<keyword evidence="1" id="KW-0812">Transmembrane</keyword>
<name>A0A4R7LPJ4_9RHOB</name>
<reference evidence="2 3" key="1">
    <citation type="submission" date="2019-03" db="EMBL/GenBank/DDBJ databases">
        <title>Genomic Encyclopedia of Archaeal and Bacterial Type Strains, Phase II (KMG-II): from individual species to whole genera.</title>
        <authorList>
            <person name="Goeker M."/>
        </authorList>
    </citation>
    <scope>NUCLEOTIDE SEQUENCE [LARGE SCALE GENOMIC DNA]</scope>
    <source>
        <strain evidence="2 3">DSM 29467</strain>
    </source>
</reference>
<keyword evidence="1" id="KW-0472">Membrane</keyword>